<gene>
    <name evidence="13" type="ORF">PLEPLA_LOCUS12679</name>
</gene>
<feature type="region of interest" description="Disordered" evidence="11">
    <location>
        <begin position="1"/>
        <end position="30"/>
    </location>
</feature>
<proteinExistence type="predicted"/>
<dbReference type="EMBL" id="CADEAL010000751">
    <property type="protein sequence ID" value="CAB1424751.1"/>
    <property type="molecule type" value="Genomic_DNA"/>
</dbReference>
<comment type="caution">
    <text evidence="13">The sequence shown here is derived from an EMBL/GenBank/DDBJ whole genome shotgun (WGS) entry which is preliminary data.</text>
</comment>
<evidence type="ECO:0000256" key="11">
    <source>
        <dbReference type="SAM" id="MobiDB-lite"/>
    </source>
</evidence>
<dbReference type="PANTHER" id="PTHR10845:SF147">
    <property type="entry name" value="REGULATOR OF G-PROTEIN SIGNALING 8"/>
    <property type="match status" value="1"/>
</dbReference>
<organism evidence="13 14">
    <name type="scientific">Pleuronectes platessa</name>
    <name type="common">European plaice</name>
    <dbReference type="NCBI Taxonomy" id="8262"/>
    <lineage>
        <taxon>Eukaryota</taxon>
        <taxon>Metazoa</taxon>
        <taxon>Chordata</taxon>
        <taxon>Craniata</taxon>
        <taxon>Vertebrata</taxon>
        <taxon>Euteleostomi</taxon>
        <taxon>Actinopterygii</taxon>
        <taxon>Neopterygii</taxon>
        <taxon>Teleostei</taxon>
        <taxon>Neoteleostei</taxon>
        <taxon>Acanthomorphata</taxon>
        <taxon>Carangaria</taxon>
        <taxon>Pleuronectiformes</taxon>
        <taxon>Pleuronectoidei</taxon>
        <taxon>Pleuronectidae</taxon>
        <taxon>Pleuronectes</taxon>
    </lineage>
</organism>
<dbReference type="GO" id="GO:0030425">
    <property type="term" value="C:dendrite"/>
    <property type="evidence" value="ECO:0007669"/>
    <property type="project" value="UniProtKB-SubCell"/>
</dbReference>
<evidence type="ECO:0000256" key="3">
    <source>
        <dbReference type="ARBA" id="ARBA00004413"/>
    </source>
</evidence>
<name>A0A9N7U695_PLEPL</name>
<evidence type="ECO:0000256" key="1">
    <source>
        <dbReference type="ARBA" id="ARBA00004123"/>
    </source>
</evidence>
<reference evidence="13" key="1">
    <citation type="submission" date="2020-03" db="EMBL/GenBank/DDBJ databases">
        <authorList>
            <person name="Weist P."/>
        </authorList>
    </citation>
    <scope>NUCLEOTIDE SEQUENCE</scope>
</reference>
<dbReference type="InterPro" id="IPR044926">
    <property type="entry name" value="RGS_subdomain_2"/>
</dbReference>
<evidence type="ECO:0000256" key="2">
    <source>
        <dbReference type="ARBA" id="ARBA00004279"/>
    </source>
</evidence>
<evidence type="ECO:0000256" key="5">
    <source>
        <dbReference type="ARBA" id="ARBA00022475"/>
    </source>
</evidence>
<comment type="subcellular location">
    <subcellularLocation>
        <location evidence="3">Cell membrane</location>
        <topology evidence="3">Peripheral membrane protein</topology>
        <orientation evidence="3">Cytoplasmic side</orientation>
    </subcellularLocation>
    <subcellularLocation>
        <location evidence="2">Cell projection</location>
        <location evidence="2">Dendrite</location>
    </subcellularLocation>
    <subcellularLocation>
        <location evidence="1">Nucleus</location>
    </subcellularLocation>
    <subcellularLocation>
        <location evidence="4">Perikaryon</location>
    </subcellularLocation>
</comment>
<keyword evidence="5" id="KW-1003">Cell membrane</keyword>
<dbReference type="InterPro" id="IPR036305">
    <property type="entry name" value="RGS_sf"/>
</dbReference>
<dbReference type="Proteomes" id="UP001153269">
    <property type="component" value="Unassembled WGS sequence"/>
</dbReference>
<dbReference type="Pfam" id="PF00615">
    <property type="entry name" value="RGS"/>
    <property type="match status" value="1"/>
</dbReference>
<dbReference type="PANTHER" id="PTHR10845">
    <property type="entry name" value="REGULATOR OF G PROTEIN SIGNALING"/>
    <property type="match status" value="1"/>
</dbReference>
<dbReference type="AlphaFoldDB" id="A0A9N7U695"/>
<evidence type="ECO:0000256" key="8">
    <source>
        <dbReference type="ARBA" id="ARBA00023242"/>
    </source>
</evidence>
<keyword evidence="7" id="KW-0472">Membrane</keyword>
<evidence type="ECO:0000256" key="6">
    <source>
        <dbReference type="ARBA" id="ARBA00022700"/>
    </source>
</evidence>
<dbReference type="SUPFAM" id="SSF48097">
    <property type="entry name" value="Regulator of G-protein signaling, RGS"/>
    <property type="match status" value="1"/>
</dbReference>
<dbReference type="InterPro" id="IPR016137">
    <property type="entry name" value="RGS"/>
</dbReference>
<evidence type="ECO:0000259" key="12">
    <source>
        <dbReference type="PROSITE" id="PS50132"/>
    </source>
</evidence>
<evidence type="ECO:0000313" key="14">
    <source>
        <dbReference type="Proteomes" id="UP001153269"/>
    </source>
</evidence>
<dbReference type="GO" id="GO:0009968">
    <property type="term" value="P:negative regulation of signal transduction"/>
    <property type="evidence" value="ECO:0007669"/>
    <property type="project" value="UniProtKB-KW"/>
</dbReference>
<evidence type="ECO:0000256" key="10">
    <source>
        <dbReference type="ARBA" id="ARBA00023880"/>
    </source>
</evidence>
<sequence>MQKRVSHGESVNIDYPTREKTKKSLEDPSPSSLIEVQAKVHGLMEKDSYPRFLRSKMYQELVNRAHAQGQRRSV</sequence>
<feature type="domain" description="RGS" evidence="12">
    <location>
        <begin position="17"/>
        <end position="62"/>
    </location>
</feature>
<keyword evidence="8" id="KW-0539">Nucleus</keyword>
<dbReference type="GO" id="GO:0005634">
    <property type="term" value="C:nucleus"/>
    <property type="evidence" value="ECO:0007669"/>
    <property type="project" value="UniProtKB-SubCell"/>
</dbReference>
<evidence type="ECO:0000256" key="4">
    <source>
        <dbReference type="ARBA" id="ARBA00004484"/>
    </source>
</evidence>
<dbReference type="GO" id="GO:0043204">
    <property type="term" value="C:perikaryon"/>
    <property type="evidence" value="ECO:0007669"/>
    <property type="project" value="UniProtKB-SubCell"/>
</dbReference>
<dbReference type="PROSITE" id="PS50132">
    <property type="entry name" value="RGS"/>
    <property type="match status" value="1"/>
</dbReference>
<protein>
    <recommendedName>
        <fullName evidence="10">Regulator of G-protein signaling 8</fullName>
    </recommendedName>
</protein>
<keyword evidence="6" id="KW-0734">Signal transduction inhibitor</keyword>
<evidence type="ECO:0000256" key="7">
    <source>
        <dbReference type="ARBA" id="ARBA00023136"/>
    </source>
</evidence>
<keyword evidence="14" id="KW-1185">Reference proteome</keyword>
<evidence type="ECO:0000256" key="9">
    <source>
        <dbReference type="ARBA" id="ARBA00023273"/>
    </source>
</evidence>
<keyword evidence="9" id="KW-0966">Cell projection</keyword>
<dbReference type="Gene3D" id="1.10.167.10">
    <property type="entry name" value="Regulator of G-protein Signalling 4, domain 2"/>
    <property type="match status" value="1"/>
</dbReference>
<evidence type="ECO:0000313" key="13">
    <source>
        <dbReference type="EMBL" id="CAB1424751.1"/>
    </source>
</evidence>
<feature type="compositionally biased region" description="Basic and acidic residues" evidence="11">
    <location>
        <begin position="16"/>
        <end position="26"/>
    </location>
</feature>
<accession>A0A9N7U695</accession>
<dbReference type="GO" id="GO:0005886">
    <property type="term" value="C:plasma membrane"/>
    <property type="evidence" value="ECO:0007669"/>
    <property type="project" value="UniProtKB-SubCell"/>
</dbReference>